<reference evidence="1 2" key="2">
    <citation type="submission" date="2015-05" db="EMBL/GenBank/DDBJ databases">
        <title>Distinctive expansion of gene families associated with plant cell wall degradation and secondary metabolism in the genomes of grapevine trunk pathogens.</title>
        <authorList>
            <person name="Lawrence D.P."/>
            <person name="Travadon R."/>
            <person name="Rolshausen P.E."/>
            <person name="Baumgartner K."/>
        </authorList>
    </citation>
    <scope>NUCLEOTIDE SEQUENCE [LARGE SCALE GENOMIC DNA]</scope>
    <source>
        <strain evidence="1">DS831</strain>
    </source>
</reference>
<proteinExistence type="predicted"/>
<organism evidence="1 2">
    <name type="scientific">Diplodia seriata</name>
    <dbReference type="NCBI Taxonomy" id="420778"/>
    <lineage>
        <taxon>Eukaryota</taxon>
        <taxon>Fungi</taxon>
        <taxon>Dikarya</taxon>
        <taxon>Ascomycota</taxon>
        <taxon>Pezizomycotina</taxon>
        <taxon>Dothideomycetes</taxon>
        <taxon>Dothideomycetes incertae sedis</taxon>
        <taxon>Botryosphaeriales</taxon>
        <taxon>Botryosphaeriaceae</taxon>
        <taxon>Diplodia</taxon>
    </lineage>
</organism>
<reference evidence="1 2" key="1">
    <citation type="submission" date="2015-03" db="EMBL/GenBank/DDBJ databases">
        <authorList>
            <person name="Morales-Cruz A."/>
            <person name="Amrine K.C."/>
            <person name="Cantu D."/>
        </authorList>
    </citation>
    <scope>NUCLEOTIDE SEQUENCE [LARGE SCALE GENOMIC DNA]</scope>
    <source>
        <strain evidence="1">DS831</strain>
    </source>
</reference>
<name>A0A0G2GVL1_9PEZI</name>
<dbReference type="Proteomes" id="UP000034182">
    <property type="component" value="Unassembled WGS sequence"/>
</dbReference>
<evidence type="ECO:0000313" key="2">
    <source>
        <dbReference type="Proteomes" id="UP000034182"/>
    </source>
</evidence>
<comment type="caution">
    <text evidence="1">The sequence shown here is derived from an EMBL/GenBank/DDBJ whole genome shotgun (WGS) entry which is preliminary data.</text>
</comment>
<sequence length="89" mass="9977">MEHPASQAAARGDTIVVDAEFFHALLTREARILYVPQRLNIASCGMLELMSGKTPPYDPFDSSMVRIAAKEYDILVKTHFHRVLYGPTV</sequence>
<dbReference type="EMBL" id="LAQI01000022">
    <property type="protein sequence ID" value="KKY27288.1"/>
    <property type="molecule type" value="Genomic_DNA"/>
</dbReference>
<evidence type="ECO:0000313" key="1">
    <source>
        <dbReference type="EMBL" id="KKY27288.1"/>
    </source>
</evidence>
<protein>
    <submittedName>
        <fullName evidence="1">Uncharacterized protein</fullName>
    </submittedName>
</protein>
<gene>
    <name evidence="1" type="ORF">UCDDS831_g00858</name>
</gene>
<dbReference type="AlphaFoldDB" id="A0A0G2GVL1"/>
<accession>A0A0G2GVL1</accession>